<dbReference type="Pfam" id="PF05375">
    <property type="entry name" value="Pacifastin_I"/>
    <property type="match status" value="1"/>
</dbReference>
<comment type="caution">
    <text evidence="5">The sequence shown here is derived from an EMBL/GenBank/DDBJ whole genome shotgun (WGS) entry which is preliminary data.</text>
</comment>
<evidence type="ECO:0000313" key="5">
    <source>
        <dbReference type="EMBL" id="KAA0190005.1"/>
    </source>
</evidence>
<accession>A0A6A0GVV0</accession>
<dbReference type="CDD" id="cd00109">
    <property type="entry name" value="Kunitz-type"/>
    <property type="match status" value="1"/>
</dbReference>
<dbReference type="SMART" id="SM00131">
    <property type="entry name" value="KU"/>
    <property type="match status" value="1"/>
</dbReference>
<evidence type="ECO:0000259" key="4">
    <source>
        <dbReference type="PROSITE" id="PS50279"/>
    </source>
</evidence>
<protein>
    <recommendedName>
        <fullName evidence="4">BPTI/Kunitz inhibitor domain-containing protein</fullName>
    </recommendedName>
</protein>
<gene>
    <name evidence="5" type="ORF">HAZT_HAZT012182</name>
</gene>
<evidence type="ECO:0000256" key="1">
    <source>
        <dbReference type="ARBA" id="ARBA00023157"/>
    </source>
</evidence>
<name>A0A6A0GVV0_HYAAZ</name>
<reference evidence="5" key="3">
    <citation type="submission" date="2019-06" db="EMBL/GenBank/DDBJ databases">
        <authorList>
            <person name="Poynton C."/>
            <person name="Hasenbein S."/>
            <person name="Benoit J.B."/>
            <person name="Sepulveda M.S."/>
            <person name="Poelchau M.F."/>
            <person name="Murali S.C."/>
            <person name="Chen S."/>
            <person name="Glastad K.M."/>
            <person name="Werren J.H."/>
            <person name="Vineis J.H."/>
            <person name="Bowen J.L."/>
            <person name="Friedrich M."/>
            <person name="Jones J."/>
            <person name="Robertson H.M."/>
            <person name="Feyereisen R."/>
            <person name="Mechler-Hickson A."/>
            <person name="Mathers N."/>
            <person name="Lee C.E."/>
            <person name="Colbourne J.K."/>
            <person name="Biales A."/>
            <person name="Johnston J.S."/>
            <person name="Wellborn G.A."/>
            <person name="Rosendale A.J."/>
            <person name="Cridge A.G."/>
            <person name="Munoz-Torres M.C."/>
            <person name="Bain P.A."/>
            <person name="Manny A.R."/>
            <person name="Major K.M."/>
            <person name="Lambert F.N."/>
            <person name="Vulpe C.D."/>
            <person name="Tuck P."/>
            <person name="Blalock B.J."/>
            <person name="Lin Y.-Y."/>
            <person name="Smith M.E."/>
            <person name="Ochoa-Acuna H."/>
            <person name="Chen M.-J.M."/>
            <person name="Childers C.P."/>
            <person name="Qu J."/>
            <person name="Dugan S."/>
            <person name="Lee S.L."/>
            <person name="Chao H."/>
            <person name="Dinh H."/>
            <person name="Han Y."/>
            <person name="Doddapaneni H."/>
            <person name="Worley K.C."/>
            <person name="Muzny D.M."/>
            <person name="Gibbs R.A."/>
            <person name="Richards S."/>
        </authorList>
    </citation>
    <scope>NUCLEOTIDE SEQUENCE</scope>
    <source>
        <strain evidence="5">HAZT.00-mixed</strain>
        <tissue evidence="5">Whole organism</tissue>
    </source>
</reference>
<dbReference type="InterPro" id="IPR051388">
    <property type="entry name" value="Serpin_venom_toxin"/>
</dbReference>
<dbReference type="Gene3D" id="4.10.410.10">
    <property type="entry name" value="Pancreatic trypsin inhibitor Kunitz domain"/>
    <property type="match status" value="1"/>
</dbReference>
<dbReference type="AlphaFoldDB" id="A0A6A0GVV0"/>
<reference evidence="5" key="2">
    <citation type="journal article" date="2018" name="Environ. Sci. Technol.">
        <title>The Toxicogenome of Hyalella azteca: A Model for Sediment Ecotoxicology and Evolutionary Toxicology.</title>
        <authorList>
            <person name="Poynton H.C."/>
            <person name="Hasenbein S."/>
            <person name="Benoit J.B."/>
            <person name="Sepulveda M.S."/>
            <person name="Poelchau M.F."/>
            <person name="Hughes D.S.T."/>
            <person name="Murali S.C."/>
            <person name="Chen S."/>
            <person name="Glastad K.M."/>
            <person name="Goodisman M.A.D."/>
            <person name="Werren J.H."/>
            <person name="Vineis J.H."/>
            <person name="Bowen J.L."/>
            <person name="Friedrich M."/>
            <person name="Jones J."/>
            <person name="Robertson H.M."/>
            <person name="Feyereisen R."/>
            <person name="Mechler-Hickson A."/>
            <person name="Mathers N."/>
            <person name="Lee C.E."/>
            <person name="Colbourne J.K."/>
            <person name="Biales A."/>
            <person name="Johnston J.S."/>
            <person name="Wellborn G.A."/>
            <person name="Rosendale A.J."/>
            <person name="Cridge A.G."/>
            <person name="Munoz-Torres M.C."/>
            <person name="Bain P.A."/>
            <person name="Manny A.R."/>
            <person name="Major K.M."/>
            <person name="Lambert F.N."/>
            <person name="Vulpe C.D."/>
            <person name="Tuck P."/>
            <person name="Blalock B.J."/>
            <person name="Lin Y.Y."/>
            <person name="Smith M.E."/>
            <person name="Ochoa-Acuna H."/>
            <person name="Chen M.M."/>
            <person name="Childers C.P."/>
            <person name="Qu J."/>
            <person name="Dugan S."/>
            <person name="Lee S.L."/>
            <person name="Chao H."/>
            <person name="Dinh H."/>
            <person name="Han Y."/>
            <person name="Doddapaneni H."/>
            <person name="Worley K.C."/>
            <person name="Muzny D.M."/>
            <person name="Gibbs R.A."/>
            <person name="Richards S."/>
        </authorList>
    </citation>
    <scope>NUCLEOTIDE SEQUENCE</scope>
    <source>
        <strain evidence="5">HAZT.00-mixed</strain>
        <tissue evidence="5">Whole organism</tissue>
    </source>
</reference>
<dbReference type="PANTHER" id="PTHR46751">
    <property type="entry name" value="EPPIN"/>
    <property type="match status" value="1"/>
</dbReference>
<dbReference type="InterPro" id="IPR036880">
    <property type="entry name" value="Kunitz_BPTI_sf"/>
</dbReference>
<dbReference type="PRINTS" id="PR00759">
    <property type="entry name" value="BASICPTASE"/>
</dbReference>
<dbReference type="InterPro" id="IPR002223">
    <property type="entry name" value="Kunitz_BPTI"/>
</dbReference>
<feature type="region of interest" description="Disordered" evidence="3">
    <location>
        <begin position="57"/>
        <end position="76"/>
    </location>
</feature>
<dbReference type="PANTHER" id="PTHR46751:SF1">
    <property type="entry name" value="WAP FOUR-DISULFIDE CORE DOMAIN PROTEIN 6A"/>
    <property type="match status" value="1"/>
</dbReference>
<dbReference type="Proteomes" id="UP000711488">
    <property type="component" value="Unassembled WGS sequence"/>
</dbReference>
<dbReference type="SUPFAM" id="SSF57362">
    <property type="entry name" value="BPTI-like"/>
    <property type="match status" value="1"/>
</dbReference>
<organism evidence="5">
    <name type="scientific">Hyalella azteca</name>
    <name type="common">Amphipod</name>
    <dbReference type="NCBI Taxonomy" id="294128"/>
    <lineage>
        <taxon>Eukaryota</taxon>
        <taxon>Metazoa</taxon>
        <taxon>Ecdysozoa</taxon>
        <taxon>Arthropoda</taxon>
        <taxon>Crustacea</taxon>
        <taxon>Multicrustacea</taxon>
        <taxon>Malacostraca</taxon>
        <taxon>Eumalacostraca</taxon>
        <taxon>Peracarida</taxon>
        <taxon>Amphipoda</taxon>
        <taxon>Senticaudata</taxon>
        <taxon>Talitrida</taxon>
        <taxon>Talitroidea</taxon>
        <taxon>Hyalellidae</taxon>
        <taxon>Hyalella</taxon>
    </lineage>
</organism>
<dbReference type="PROSITE" id="PS00280">
    <property type="entry name" value="BPTI_KUNITZ_1"/>
    <property type="match status" value="1"/>
</dbReference>
<evidence type="ECO:0000256" key="2">
    <source>
        <dbReference type="ARBA" id="ARBA00038506"/>
    </source>
</evidence>
<dbReference type="OrthoDB" id="365605at2759"/>
<evidence type="ECO:0000256" key="3">
    <source>
        <dbReference type="SAM" id="MobiDB-lite"/>
    </source>
</evidence>
<dbReference type="Pfam" id="PF00014">
    <property type="entry name" value="Kunitz_BPTI"/>
    <property type="match status" value="1"/>
</dbReference>
<reference evidence="5" key="1">
    <citation type="submission" date="2014-08" db="EMBL/GenBank/DDBJ databases">
        <authorList>
            <person name="Murali S."/>
            <person name="Richards S."/>
            <person name="Bandaranaike D."/>
            <person name="Bellair M."/>
            <person name="Blankenburg K."/>
            <person name="Chao H."/>
            <person name="Dinh H."/>
            <person name="Doddapaneni H."/>
            <person name="Dugan-Rocha S."/>
            <person name="Elkadiri S."/>
            <person name="Gnanaolivu R."/>
            <person name="Hughes D."/>
            <person name="Lee S."/>
            <person name="Li M."/>
            <person name="Ming W."/>
            <person name="Munidasa M."/>
            <person name="Muniz J."/>
            <person name="Nguyen L."/>
            <person name="Osuji N."/>
            <person name="Pu L.-L."/>
            <person name="Puazo M."/>
            <person name="Skinner E."/>
            <person name="Qu C."/>
            <person name="Quiroz J."/>
            <person name="Raj R."/>
            <person name="Weissenberger G."/>
            <person name="Xin Y."/>
            <person name="Zou X."/>
            <person name="Han Y."/>
            <person name="Worley K."/>
            <person name="Muzny D."/>
            <person name="Gibbs R."/>
        </authorList>
    </citation>
    <scope>NUCLEOTIDE SEQUENCE</scope>
    <source>
        <strain evidence="5">HAZT.00-mixed</strain>
        <tissue evidence="5">Whole organism</tissue>
    </source>
</reference>
<dbReference type="GO" id="GO:0004867">
    <property type="term" value="F:serine-type endopeptidase inhibitor activity"/>
    <property type="evidence" value="ECO:0007669"/>
    <property type="project" value="InterPro"/>
</dbReference>
<sequence>MINPTTHRWLQDCPLGHPAPKISMINPTTHRWLQDCNRCRCIAGVVACDRRACLPSPRRDERPSSFAAAPDTSRCYKPADSGPCFASFRRFRFNAENNRCEAFLYGGCAGNDNNFESASECQRTCGGDAPVLGWRRCSCAR</sequence>
<feature type="domain" description="BPTI/Kunitz inhibitor" evidence="4">
    <location>
        <begin position="75"/>
        <end position="125"/>
    </location>
</feature>
<dbReference type="InterPro" id="IPR020901">
    <property type="entry name" value="Prtase_inh_Kunz-CS"/>
</dbReference>
<dbReference type="PROSITE" id="PS50279">
    <property type="entry name" value="BPTI_KUNITZ_2"/>
    <property type="match status" value="1"/>
</dbReference>
<dbReference type="InterPro" id="IPR008037">
    <property type="entry name" value="Pacifastin_dom"/>
</dbReference>
<keyword evidence="1" id="KW-1015">Disulfide bond</keyword>
<proteinExistence type="inferred from homology"/>
<comment type="similarity">
    <text evidence="2">Belongs to the venom Kunitz-type family. 03 (sub-Kunitz) subfamily.</text>
</comment>
<dbReference type="EMBL" id="JQDR03013225">
    <property type="protein sequence ID" value="KAA0190005.1"/>
    <property type="molecule type" value="Genomic_DNA"/>
</dbReference>